<dbReference type="PROSITE" id="PS00061">
    <property type="entry name" value="ADH_SHORT"/>
    <property type="match status" value="1"/>
</dbReference>
<dbReference type="FunFam" id="3.40.50.720:FF:000084">
    <property type="entry name" value="Short-chain dehydrogenase reductase"/>
    <property type="match status" value="1"/>
</dbReference>
<dbReference type="CDD" id="cd05233">
    <property type="entry name" value="SDR_c"/>
    <property type="match status" value="1"/>
</dbReference>
<comment type="similarity">
    <text evidence="1">Belongs to the short-chain dehydrogenases/reductases (SDR) family.</text>
</comment>
<evidence type="ECO:0000256" key="2">
    <source>
        <dbReference type="ARBA" id="ARBA00023002"/>
    </source>
</evidence>
<dbReference type="PRINTS" id="PR00080">
    <property type="entry name" value="SDRFAMILY"/>
</dbReference>
<dbReference type="PANTHER" id="PTHR42760">
    <property type="entry name" value="SHORT-CHAIN DEHYDROGENASES/REDUCTASES FAMILY MEMBER"/>
    <property type="match status" value="1"/>
</dbReference>
<keyword evidence="4" id="KW-1185">Reference proteome</keyword>
<dbReference type="SUPFAM" id="SSF51735">
    <property type="entry name" value="NAD(P)-binding Rossmann-fold domains"/>
    <property type="match status" value="1"/>
</dbReference>
<dbReference type="RefSeq" id="WP_188360216.1">
    <property type="nucleotide sequence ID" value="NZ_BMDC01000004.1"/>
</dbReference>
<dbReference type="Gene3D" id="3.40.50.720">
    <property type="entry name" value="NAD(P)-binding Rossmann-like Domain"/>
    <property type="match status" value="1"/>
</dbReference>
<evidence type="ECO:0000313" key="4">
    <source>
        <dbReference type="Proteomes" id="UP000600171"/>
    </source>
</evidence>
<protein>
    <submittedName>
        <fullName evidence="3">D-threitol dehydrogenase</fullName>
    </submittedName>
</protein>
<comment type="caution">
    <text evidence="3">The sequence shown here is derived from an EMBL/GenBank/DDBJ whole genome shotgun (WGS) entry which is preliminary data.</text>
</comment>
<dbReference type="GO" id="GO:0016616">
    <property type="term" value="F:oxidoreductase activity, acting on the CH-OH group of donors, NAD or NADP as acceptor"/>
    <property type="evidence" value="ECO:0007669"/>
    <property type="project" value="TreeGrafter"/>
</dbReference>
<reference evidence="3 4" key="1">
    <citation type="journal article" date="2014" name="Int. J. Syst. Evol. Microbiol.">
        <title>Complete genome sequence of Corynebacterium casei LMG S-19264T (=DSM 44701T), isolated from a smear-ripened cheese.</title>
        <authorList>
            <consortium name="US DOE Joint Genome Institute (JGI-PGF)"/>
            <person name="Walter F."/>
            <person name="Albersmeier A."/>
            <person name="Kalinowski J."/>
            <person name="Ruckert C."/>
        </authorList>
    </citation>
    <scope>NUCLEOTIDE SEQUENCE [LARGE SCALE GENOMIC DNA]</scope>
    <source>
        <strain evidence="3 4">CCM 8669</strain>
    </source>
</reference>
<dbReference type="AlphaFoldDB" id="A0A917MVD0"/>
<dbReference type="NCBIfam" id="NF005309">
    <property type="entry name" value="PRK06841.1"/>
    <property type="match status" value="1"/>
</dbReference>
<dbReference type="Pfam" id="PF13561">
    <property type="entry name" value="adh_short_C2"/>
    <property type="match status" value="1"/>
</dbReference>
<evidence type="ECO:0000256" key="1">
    <source>
        <dbReference type="ARBA" id="ARBA00006484"/>
    </source>
</evidence>
<sequence>MSKFEKKIAVITGAASGIGLAIAHYLAKRGAVIAGVDLVPNIAEIMNQLPGSGHRGIVANLVQDGAAETVVHEVEEKLGTPHILVNSAGVVFLAPAEELTAEDWNKTISVNLTASFFMAQAVGRSMLKAGYGRIINMASQASVIGLDQHVAYCASKAGIVGMTHTLSLEWAARGVTVNAVSPTVVETPLGKKAWAGEKGEKARAEIPVGRFAQPEEIAAMVGYLASDDAAMVTGTNMVIDGGFTTV</sequence>
<dbReference type="PANTHER" id="PTHR42760:SF115">
    <property type="entry name" value="3-OXOACYL-[ACYL-CARRIER-PROTEIN] REDUCTASE FABG"/>
    <property type="match status" value="1"/>
</dbReference>
<name>A0A917MVD0_9MICC</name>
<proteinExistence type="inferred from homology"/>
<dbReference type="InterPro" id="IPR020904">
    <property type="entry name" value="Sc_DH/Rdtase_CS"/>
</dbReference>
<dbReference type="InterPro" id="IPR002347">
    <property type="entry name" value="SDR_fam"/>
</dbReference>
<gene>
    <name evidence="3" type="ORF">GCM10007359_19830</name>
</gene>
<dbReference type="Proteomes" id="UP000600171">
    <property type="component" value="Unassembled WGS sequence"/>
</dbReference>
<evidence type="ECO:0000313" key="3">
    <source>
        <dbReference type="EMBL" id="GGH66005.1"/>
    </source>
</evidence>
<dbReference type="EMBL" id="BMDC01000004">
    <property type="protein sequence ID" value="GGH66005.1"/>
    <property type="molecule type" value="Genomic_DNA"/>
</dbReference>
<organism evidence="3 4">
    <name type="scientific">Rothia aerolata</name>
    <dbReference type="NCBI Taxonomy" id="1812262"/>
    <lineage>
        <taxon>Bacteria</taxon>
        <taxon>Bacillati</taxon>
        <taxon>Actinomycetota</taxon>
        <taxon>Actinomycetes</taxon>
        <taxon>Micrococcales</taxon>
        <taxon>Micrococcaceae</taxon>
        <taxon>Rothia</taxon>
    </lineage>
</organism>
<dbReference type="InterPro" id="IPR036291">
    <property type="entry name" value="NAD(P)-bd_dom_sf"/>
</dbReference>
<accession>A0A917MVD0</accession>
<keyword evidence="2" id="KW-0560">Oxidoreductase</keyword>
<dbReference type="PRINTS" id="PR00081">
    <property type="entry name" value="GDHRDH"/>
</dbReference>